<dbReference type="EMBL" id="MU151739">
    <property type="protein sequence ID" value="KAF9441947.1"/>
    <property type="molecule type" value="Genomic_DNA"/>
</dbReference>
<name>A0A9P5X0F3_9AGAR</name>
<comment type="caution">
    <text evidence="1">The sequence shown here is derived from an EMBL/GenBank/DDBJ whole genome shotgun (WGS) entry which is preliminary data.</text>
</comment>
<sequence length="362" mass="40676">RSRMIAFKNVGRTDHVELLSGGRWMFSFHGCGSGYVTDLDGERPRPRVLFTTFRSGEEPLESSCTWIDRDEALPSFHVAVSNRFMKENQKGRICIFRIRLKEDSSTTFLVKRLSVVRDGPYQAMRLSTALSREYFIQQIAQLQIHGGMSKLQLRRYSPCTSASAMPVAERPIPPASGPAHLFFLPGDRVGSITRDGIEILGFNNFKASDGTATLDLVLVHRISGPHDPYRTSPPFIKPNHTYLVSAYRDTLKKIIIDHDTAILPTSEEMGKVVYDLIEPAEAACFGPSTCVLIRTYFKPLFELATYESNGPGAPHISCREYDQVYNPPLSIPRIALAFDETSGRIVFETDFHKGRPLVMELI</sequence>
<reference evidence="1" key="1">
    <citation type="submission" date="2020-11" db="EMBL/GenBank/DDBJ databases">
        <authorList>
            <consortium name="DOE Joint Genome Institute"/>
            <person name="Ahrendt S."/>
            <person name="Riley R."/>
            <person name="Andreopoulos W."/>
            <person name="Labutti K."/>
            <person name="Pangilinan J."/>
            <person name="Ruiz-Duenas F.J."/>
            <person name="Barrasa J.M."/>
            <person name="Sanchez-Garcia M."/>
            <person name="Camarero S."/>
            <person name="Miyauchi S."/>
            <person name="Serrano A."/>
            <person name="Linde D."/>
            <person name="Babiker R."/>
            <person name="Drula E."/>
            <person name="Ayuso-Fernandez I."/>
            <person name="Pacheco R."/>
            <person name="Padilla G."/>
            <person name="Ferreira P."/>
            <person name="Barriuso J."/>
            <person name="Kellner H."/>
            <person name="Castanera R."/>
            <person name="Alfaro M."/>
            <person name="Ramirez L."/>
            <person name="Pisabarro A.G."/>
            <person name="Kuo A."/>
            <person name="Tritt A."/>
            <person name="Lipzen A."/>
            <person name="He G."/>
            <person name="Yan M."/>
            <person name="Ng V."/>
            <person name="Cullen D."/>
            <person name="Martin F."/>
            <person name="Rosso M.-N."/>
            <person name="Henrissat B."/>
            <person name="Hibbett D."/>
            <person name="Martinez A.T."/>
            <person name="Grigoriev I.V."/>
        </authorList>
    </citation>
    <scope>NUCLEOTIDE SEQUENCE</scope>
    <source>
        <strain evidence="1">MF-IS2</strain>
    </source>
</reference>
<dbReference type="OrthoDB" id="3145038at2759"/>
<accession>A0A9P5X0F3</accession>
<gene>
    <name evidence="1" type="ORF">P691DRAFT_811611</name>
</gene>
<proteinExistence type="predicted"/>
<keyword evidence="2" id="KW-1185">Reference proteome</keyword>
<feature type="non-terminal residue" evidence="1">
    <location>
        <position position="1"/>
    </location>
</feature>
<protein>
    <submittedName>
        <fullName evidence="1">Uncharacterized protein</fullName>
    </submittedName>
</protein>
<dbReference type="Proteomes" id="UP000807342">
    <property type="component" value="Unassembled WGS sequence"/>
</dbReference>
<organism evidence="1 2">
    <name type="scientific">Macrolepiota fuliginosa MF-IS2</name>
    <dbReference type="NCBI Taxonomy" id="1400762"/>
    <lineage>
        <taxon>Eukaryota</taxon>
        <taxon>Fungi</taxon>
        <taxon>Dikarya</taxon>
        <taxon>Basidiomycota</taxon>
        <taxon>Agaricomycotina</taxon>
        <taxon>Agaricomycetes</taxon>
        <taxon>Agaricomycetidae</taxon>
        <taxon>Agaricales</taxon>
        <taxon>Agaricineae</taxon>
        <taxon>Agaricaceae</taxon>
        <taxon>Macrolepiota</taxon>
    </lineage>
</organism>
<evidence type="ECO:0000313" key="1">
    <source>
        <dbReference type="EMBL" id="KAF9441947.1"/>
    </source>
</evidence>
<evidence type="ECO:0000313" key="2">
    <source>
        <dbReference type="Proteomes" id="UP000807342"/>
    </source>
</evidence>
<dbReference type="AlphaFoldDB" id="A0A9P5X0F3"/>